<dbReference type="GO" id="GO:0002161">
    <property type="term" value="F:aminoacyl-tRNA deacylase activity"/>
    <property type="evidence" value="ECO:0007669"/>
    <property type="project" value="InterPro"/>
</dbReference>
<dbReference type="AlphaFoldDB" id="A0A831TGJ9"/>
<dbReference type="PANTHER" id="PTHR30411:SF1">
    <property type="entry name" value="CYTOPLASMIC PROTEIN"/>
    <property type="match status" value="1"/>
</dbReference>
<dbReference type="Gene3D" id="3.90.960.10">
    <property type="entry name" value="YbaK/aminoacyl-tRNA synthetase-associated domain"/>
    <property type="match status" value="1"/>
</dbReference>
<dbReference type="EMBL" id="DSIY01000102">
    <property type="protein sequence ID" value="HEG90674.1"/>
    <property type="molecule type" value="Genomic_DNA"/>
</dbReference>
<organism evidence="2">
    <name type="scientific">Thermorudis peleae</name>
    <dbReference type="NCBI Taxonomy" id="1382356"/>
    <lineage>
        <taxon>Bacteria</taxon>
        <taxon>Pseudomonadati</taxon>
        <taxon>Thermomicrobiota</taxon>
        <taxon>Thermomicrobia</taxon>
        <taxon>Thermomicrobia incertae sedis</taxon>
        <taxon>Thermorudis</taxon>
    </lineage>
</organism>
<dbReference type="Pfam" id="PF04073">
    <property type="entry name" value="tRNA_edit"/>
    <property type="match status" value="1"/>
</dbReference>
<proteinExistence type="predicted"/>
<evidence type="ECO:0000313" key="2">
    <source>
        <dbReference type="EMBL" id="HEG90674.1"/>
    </source>
</evidence>
<dbReference type="CDD" id="cd04333">
    <property type="entry name" value="ProX_deacylase"/>
    <property type="match status" value="1"/>
</dbReference>
<comment type="caution">
    <text evidence="2">The sequence shown here is derived from an EMBL/GenBank/DDBJ whole genome shotgun (WGS) entry which is preliminary data.</text>
</comment>
<evidence type="ECO:0000259" key="1">
    <source>
        <dbReference type="Pfam" id="PF04073"/>
    </source>
</evidence>
<name>A0A831TGJ9_9BACT</name>
<reference evidence="2" key="1">
    <citation type="journal article" date="2020" name="mSystems">
        <title>Genome- and Community-Level Interaction Insights into Carbon Utilization and Element Cycling Functions of Hydrothermarchaeota in Hydrothermal Sediment.</title>
        <authorList>
            <person name="Zhou Z."/>
            <person name="Liu Y."/>
            <person name="Xu W."/>
            <person name="Pan J."/>
            <person name="Luo Z.H."/>
            <person name="Li M."/>
        </authorList>
    </citation>
    <scope>NUCLEOTIDE SEQUENCE [LARGE SCALE GENOMIC DNA]</scope>
    <source>
        <strain evidence="2">SpSt-210</strain>
    </source>
</reference>
<protein>
    <submittedName>
        <fullName evidence="2">YbaK/EbsC family protein</fullName>
    </submittedName>
</protein>
<dbReference type="PANTHER" id="PTHR30411">
    <property type="entry name" value="CYTOPLASMIC PROTEIN"/>
    <property type="match status" value="1"/>
</dbReference>
<dbReference type="SUPFAM" id="SSF55826">
    <property type="entry name" value="YbaK/ProRS associated domain"/>
    <property type="match status" value="1"/>
</dbReference>
<gene>
    <name evidence="2" type="ORF">ENP34_04410</name>
</gene>
<accession>A0A831TGJ9</accession>
<dbReference type="InterPro" id="IPR036754">
    <property type="entry name" value="YbaK/aa-tRNA-synt-asso_dom_sf"/>
</dbReference>
<sequence>MASGPDRLAAYLRQHGVDAEILYPGKSTATVAEAAAALGVHPRQIIKSLLFQGKDGTAVLVIARGETRVDRRKLTETTGLRQPQLAPPQLVLDFTGYPPGATPPIGHLTPLKVVVDRAVLGEPVVYGGGGASDVMLRISPQEIVRLTGATVADIASEAVNDPGGHARG</sequence>
<feature type="domain" description="YbaK/aminoacyl-tRNA synthetase-associated" evidence="1">
    <location>
        <begin position="27"/>
        <end position="146"/>
    </location>
</feature>
<dbReference type="InterPro" id="IPR007214">
    <property type="entry name" value="YbaK/aa-tRNA-synth-assoc-dom"/>
</dbReference>